<sequence>MLRAPSVSAVAKLTRTPLRSTVILGRAAYALRQPSMAMARLLNWNALSTISWTASNPSPIFPGLFSLARSETAALRPTVGSSVSHSHNDRNSRSLSASSSLT</sequence>
<gene>
    <name evidence="2" type="ORF">GKJPGBOP_04824</name>
</gene>
<feature type="region of interest" description="Disordered" evidence="1">
    <location>
        <begin position="77"/>
        <end position="102"/>
    </location>
</feature>
<evidence type="ECO:0000313" key="3">
    <source>
        <dbReference type="Proteomes" id="UP000286746"/>
    </source>
</evidence>
<dbReference type="EMBL" id="BHZD01000001">
    <property type="protein sequence ID" value="GCD45104.1"/>
    <property type="molecule type" value="Genomic_DNA"/>
</dbReference>
<name>A0A401W6X8_STREY</name>
<proteinExistence type="predicted"/>
<evidence type="ECO:0000313" key="2">
    <source>
        <dbReference type="EMBL" id="GCD45104.1"/>
    </source>
</evidence>
<evidence type="ECO:0000256" key="1">
    <source>
        <dbReference type="SAM" id="MobiDB-lite"/>
    </source>
</evidence>
<comment type="caution">
    <text evidence="2">The sequence shown here is derived from an EMBL/GenBank/DDBJ whole genome shotgun (WGS) entry which is preliminary data.</text>
</comment>
<organism evidence="2 3">
    <name type="scientific">Streptomyces paromomycinus</name>
    <name type="common">Streptomyces rimosus subsp. paromomycinus</name>
    <dbReference type="NCBI Taxonomy" id="92743"/>
    <lineage>
        <taxon>Bacteria</taxon>
        <taxon>Bacillati</taxon>
        <taxon>Actinomycetota</taxon>
        <taxon>Actinomycetes</taxon>
        <taxon>Kitasatosporales</taxon>
        <taxon>Streptomycetaceae</taxon>
        <taxon>Streptomyces</taxon>
    </lineage>
</organism>
<dbReference type="Proteomes" id="UP000286746">
    <property type="component" value="Unassembled WGS sequence"/>
</dbReference>
<dbReference type="AlphaFoldDB" id="A0A401W6X8"/>
<accession>A0A401W6X8</accession>
<feature type="compositionally biased region" description="Low complexity" evidence="1">
    <location>
        <begin position="93"/>
        <end position="102"/>
    </location>
</feature>
<keyword evidence="3" id="KW-1185">Reference proteome</keyword>
<protein>
    <submittedName>
        <fullName evidence="2">Uncharacterized protein</fullName>
    </submittedName>
</protein>
<reference evidence="2 3" key="1">
    <citation type="submission" date="2018-11" db="EMBL/GenBank/DDBJ databases">
        <title>Whole genome sequence of Streptomyces paromomycinus NBRC 15454(T).</title>
        <authorList>
            <person name="Komaki H."/>
            <person name="Tamura T."/>
        </authorList>
    </citation>
    <scope>NUCLEOTIDE SEQUENCE [LARGE SCALE GENOMIC DNA]</scope>
    <source>
        <strain evidence="2 3">NBRC 15454</strain>
    </source>
</reference>